<dbReference type="EMBL" id="JBCAWK010000006">
    <property type="protein sequence ID" value="KAK8854808.1"/>
    <property type="molecule type" value="Genomic_DNA"/>
</dbReference>
<sequence>MSRPPDPTHPLALPSAQFTIPSSDPSLLSLRIKTTPHVLVPLPLISPLIFGRRLEDCVDVIVPVGGKIRMRLEVCTNDLKRGEGESAAERIGTIMRSALIINHEILGLSSLEPVIDVPLDGFSHPSTSRTFMLNPKTASPNHNPLSTNMISTGHPIAHLVQMDIQCSWTSPRSCPDQPTQESQGSDTVQEDDDFILDDQVDTEPCQASEEDKWLHGMQEGTGETSWQDHQLNDSIEKFIRTHLIKRFPMVFDGGLLAISPSFRLPSPLISSITHFLQTSSTHETALTAHAKEIIINIIDLQDNFLNKRVQQAVVLPARKDRKLERARKKRRTEADRLKEREPLEKIKNNGQEIRSRYQASGMSQMSTTSEANRHDPDIQDPEERAGTYLAQVKHAMGVSENDAQSRGEVRLKRVLGDSLAFIGKSIFQARRRTGGRMAYGRIKVVHHGETLLTAHSPPVGDGARLTSNIYDHNQAMIDEILEDLDEVYDPAKKDDTSILLGEEVAVYDVDGCQDFMVLDDLWDDLLDECAAVRASHKDPSEPCSDQAAWDESDESLYSLIGTSHSYQSTSIDTPSTSMEDCDAVFDDLEDEDSQSKLRSSNVSRGLFPRDEEIFLAFSQHEFESLLY</sequence>
<protein>
    <submittedName>
        <fullName evidence="2">Uncharacterized protein</fullName>
    </submittedName>
</protein>
<evidence type="ECO:0000256" key="1">
    <source>
        <dbReference type="SAM" id="MobiDB-lite"/>
    </source>
</evidence>
<dbReference type="Proteomes" id="UP001388673">
    <property type="component" value="Unassembled WGS sequence"/>
</dbReference>
<dbReference type="RefSeq" id="XP_066803046.1">
    <property type="nucleotide sequence ID" value="XM_066946654.1"/>
</dbReference>
<dbReference type="KEGG" id="kne:92180805"/>
<keyword evidence="3" id="KW-1185">Reference proteome</keyword>
<evidence type="ECO:0000313" key="3">
    <source>
        <dbReference type="Proteomes" id="UP001388673"/>
    </source>
</evidence>
<evidence type="ECO:0000313" key="2">
    <source>
        <dbReference type="EMBL" id="KAK8854808.1"/>
    </source>
</evidence>
<feature type="compositionally biased region" description="Polar residues" evidence="1">
    <location>
        <begin position="169"/>
        <end position="187"/>
    </location>
</feature>
<dbReference type="AlphaFoldDB" id="A0AAW0Z1D3"/>
<feature type="region of interest" description="Disordered" evidence="1">
    <location>
        <begin position="348"/>
        <end position="379"/>
    </location>
</feature>
<name>A0AAW0Z1D3_9TREE</name>
<feature type="compositionally biased region" description="Polar residues" evidence="1">
    <location>
        <begin position="348"/>
        <end position="370"/>
    </location>
</feature>
<reference evidence="2 3" key="1">
    <citation type="journal article" date="2024" name="bioRxiv">
        <title>Comparative genomics of Cryptococcus and Kwoniella reveals pathogenesis evolution and contrasting karyotype dynamics via intercentromeric recombination or chromosome fusion.</title>
        <authorList>
            <person name="Coelho M.A."/>
            <person name="David-Palma M."/>
            <person name="Shea T."/>
            <person name="Bowers K."/>
            <person name="McGinley-Smith S."/>
            <person name="Mohammad A.W."/>
            <person name="Gnirke A."/>
            <person name="Yurkov A.M."/>
            <person name="Nowrousian M."/>
            <person name="Sun S."/>
            <person name="Cuomo C.A."/>
            <person name="Heitman J."/>
        </authorList>
    </citation>
    <scope>NUCLEOTIDE SEQUENCE [LARGE SCALE GENOMIC DNA]</scope>
    <source>
        <strain evidence="2 3">CBS 13917</strain>
    </source>
</reference>
<proteinExistence type="predicted"/>
<organism evidence="2 3">
    <name type="scientific">Kwoniella newhampshirensis</name>
    <dbReference type="NCBI Taxonomy" id="1651941"/>
    <lineage>
        <taxon>Eukaryota</taxon>
        <taxon>Fungi</taxon>
        <taxon>Dikarya</taxon>
        <taxon>Basidiomycota</taxon>
        <taxon>Agaricomycotina</taxon>
        <taxon>Tremellomycetes</taxon>
        <taxon>Tremellales</taxon>
        <taxon>Cryptococcaceae</taxon>
        <taxon>Kwoniella</taxon>
    </lineage>
</organism>
<gene>
    <name evidence="2" type="ORF">IAR55_003547</name>
</gene>
<comment type="caution">
    <text evidence="2">The sequence shown here is derived from an EMBL/GenBank/DDBJ whole genome shotgun (WGS) entry which is preliminary data.</text>
</comment>
<dbReference type="GeneID" id="92180805"/>
<accession>A0AAW0Z1D3</accession>
<feature type="region of interest" description="Disordered" evidence="1">
    <location>
        <begin position="169"/>
        <end position="189"/>
    </location>
</feature>